<dbReference type="GO" id="GO:0042597">
    <property type="term" value="C:periplasmic space"/>
    <property type="evidence" value="ECO:0007669"/>
    <property type="project" value="UniProtKB-SubCell"/>
</dbReference>
<dbReference type="Gene3D" id="3.40.190.10">
    <property type="entry name" value="Periplasmic binding protein-like II"/>
    <property type="match status" value="2"/>
</dbReference>
<evidence type="ECO:0000256" key="2">
    <source>
        <dbReference type="ARBA" id="ARBA00008520"/>
    </source>
</evidence>
<dbReference type="InterPro" id="IPR050490">
    <property type="entry name" value="Bact_solute-bd_prot1"/>
</dbReference>
<feature type="signal peptide" evidence="7">
    <location>
        <begin position="1"/>
        <end position="17"/>
    </location>
</feature>
<evidence type="ECO:0000256" key="1">
    <source>
        <dbReference type="ARBA" id="ARBA00004418"/>
    </source>
</evidence>
<dbReference type="Proteomes" id="UP000284547">
    <property type="component" value="Unassembled WGS sequence"/>
</dbReference>
<reference evidence="8 9" key="1">
    <citation type="submission" date="2018-08" db="EMBL/GenBank/DDBJ databases">
        <title>Flavobacterium tibetense sp. nov., isolated from a wetland YonghuCo on Tibetan Plateau.</title>
        <authorList>
            <person name="Phurbu D."/>
            <person name="Lu H."/>
            <person name="Xing P."/>
        </authorList>
    </citation>
    <scope>NUCLEOTIDE SEQUENCE [LARGE SCALE GENOMIC DNA]</scope>
    <source>
        <strain evidence="8 9">DJC</strain>
    </source>
</reference>
<comment type="function">
    <text evidence="5">Part of a binding-protein-dependent transport system for a sugar.</text>
</comment>
<comment type="similarity">
    <text evidence="2">Belongs to the bacterial solute-binding protein 1 family.</text>
</comment>
<accession>A0A411Z615</accession>
<dbReference type="Pfam" id="PF01547">
    <property type="entry name" value="SBP_bac_1"/>
    <property type="match status" value="1"/>
</dbReference>
<protein>
    <recommendedName>
        <fullName evidence="6">Probable sugar-binding periplasmic protein</fullName>
    </recommendedName>
</protein>
<dbReference type="InterPro" id="IPR006059">
    <property type="entry name" value="SBP"/>
</dbReference>
<organism evidence="8 9">
    <name type="scientific">Pseudotabrizicola alkalilacus</name>
    <dbReference type="NCBI Taxonomy" id="2305252"/>
    <lineage>
        <taxon>Bacteria</taxon>
        <taxon>Pseudomonadati</taxon>
        <taxon>Pseudomonadota</taxon>
        <taxon>Alphaproteobacteria</taxon>
        <taxon>Rhodobacterales</taxon>
        <taxon>Paracoccaceae</taxon>
        <taxon>Pseudotabrizicola</taxon>
    </lineage>
</organism>
<feature type="chain" id="PRO_5019463506" description="Probable sugar-binding periplasmic protein" evidence="7">
    <location>
        <begin position="18"/>
        <end position="405"/>
    </location>
</feature>
<gene>
    <name evidence="8" type="ORF">D1012_03990</name>
</gene>
<dbReference type="OrthoDB" id="9798191at2"/>
<comment type="subcellular location">
    <subcellularLocation>
        <location evidence="1">Periplasm</location>
    </subcellularLocation>
</comment>
<evidence type="ECO:0000313" key="9">
    <source>
        <dbReference type="Proteomes" id="UP000284547"/>
    </source>
</evidence>
<evidence type="ECO:0000256" key="6">
    <source>
        <dbReference type="ARBA" id="ARBA00049753"/>
    </source>
</evidence>
<evidence type="ECO:0000256" key="7">
    <source>
        <dbReference type="SAM" id="SignalP"/>
    </source>
</evidence>
<sequence length="405" mass="43090">MLLGLAMAAGPFHAAQAADLEVTHWWTAGAEAAAIRVIAEAFEKTGHNWIDGAIAGAGGVARPLISSRITGGDPMGATQFTHSNAMNELIEAGYIRDVTALADAGGWREVIFPPSLLDSCTSESKLYCVPSNIHSQQWLWLNTSVFLDNGLAVPTNWPEFVAAAPKLRELGIVPLAQGRQAWQQQVTFNVLMVGLGGPETYLRVYRDHDAEFAAGPEVAEVFAAAVHARDMMVGSNVQEWNLAARMVTDGAAAGQIMGDWVQGEFEQAGKVIGTDIACLPGLGVHEYITATGDAFFFPVSSDAGTVEAQDALANVLLSPEVQVEFNRAKGALPVRSDVDISGVSPCMKRGLEILSSGNVIESVNTLVSPDTLGRVTDLVVEFFSDTSFTPEEAQEEFAKIIATAD</sequence>
<evidence type="ECO:0000313" key="8">
    <source>
        <dbReference type="EMBL" id="RGP38501.1"/>
    </source>
</evidence>
<dbReference type="EMBL" id="QWEY01000002">
    <property type="protein sequence ID" value="RGP38501.1"/>
    <property type="molecule type" value="Genomic_DNA"/>
</dbReference>
<dbReference type="SUPFAM" id="SSF53850">
    <property type="entry name" value="Periplasmic binding protein-like II"/>
    <property type="match status" value="1"/>
</dbReference>
<dbReference type="PANTHER" id="PTHR43649:SF28">
    <property type="entry name" value="BINDING PROTEIN COMPONENT OF ABC SUGAR TRANSPORTER-RELATED"/>
    <property type="match status" value="1"/>
</dbReference>
<evidence type="ECO:0000256" key="4">
    <source>
        <dbReference type="ARBA" id="ARBA00022729"/>
    </source>
</evidence>
<evidence type="ECO:0000256" key="5">
    <source>
        <dbReference type="ARBA" id="ARBA00049629"/>
    </source>
</evidence>
<evidence type="ECO:0000256" key="3">
    <source>
        <dbReference type="ARBA" id="ARBA00022448"/>
    </source>
</evidence>
<keyword evidence="3" id="KW-0813">Transport</keyword>
<proteinExistence type="inferred from homology"/>
<keyword evidence="4 7" id="KW-0732">Signal</keyword>
<keyword evidence="9" id="KW-1185">Reference proteome</keyword>
<dbReference type="PANTHER" id="PTHR43649">
    <property type="entry name" value="ARABINOSE-BINDING PROTEIN-RELATED"/>
    <property type="match status" value="1"/>
</dbReference>
<name>A0A411Z615_9RHOB</name>
<dbReference type="AlphaFoldDB" id="A0A411Z615"/>
<comment type="caution">
    <text evidence="8">The sequence shown here is derived from an EMBL/GenBank/DDBJ whole genome shotgun (WGS) entry which is preliminary data.</text>
</comment>